<keyword evidence="5 7" id="KW-1133">Transmembrane helix</keyword>
<keyword evidence="11" id="KW-1185">Reference proteome</keyword>
<proteinExistence type="inferred from homology"/>
<dbReference type="InterPro" id="IPR050291">
    <property type="entry name" value="CDF_Transporter"/>
</dbReference>
<dbReference type="EMBL" id="BAAACP010000016">
    <property type="protein sequence ID" value="GAA0865541.1"/>
    <property type="molecule type" value="Genomic_DNA"/>
</dbReference>
<dbReference type="Pfam" id="PF01545">
    <property type="entry name" value="Cation_efflux"/>
    <property type="match status" value="1"/>
</dbReference>
<dbReference type="SUPFAM" id="SSF160240">
    <property type="entry name" value="Cation efflux protein cytoplasmic domain-like"/>
    <property type="match status" value="1"/>
</dbReference>
<keyword evidence="6 7" id="KW-0472">Membrane</keyword>
<evidence type="ECO:0000256" key="6">
    <source>
        <dbReference type="ARBA" id="ARBA00023136"/>
    </source>
</evidence>
<sequence length="290" mass="32555">MRKDNYKEVKKVLWVILSANLIVAFLKVIVGFFINSASIIADGFHSVSDASSNVVGLVGVRLASKPVDKKHPYGHHKFEIITGMFIGVMLLFMGVKIVFNATNRFINPVTLVITNESLIVLLITLILNIFVSTYEYKKGKKLNSYILISDSLHTRSDIFVSIGVIFALVGIKFGVPIIIDPIVSIGVSICIFHSAYEIFKSSIEVLVDSAVIDVDIIREILKNEEEIKDIHNVRSRGSKNNIYLDMHVMVDPSITVDVAHDLAHRIENLLRENINKNIQVIVHIEPFYKN</sequence>
<evidence type="ECO:0000256" key="4">
    <source>
        <dbReference type="ARBA" id="ARBA00022692"/>
    </source>
</evidence>
<dbReference type="InterPro" id="IPR027469">
    <property type="entry name" value="Cation_efflux_TMD_sf"/>
</dbReference>
<dbReference type="SUPFAM" id="SSF161111">
    <property type="entry name" value="Cation efflux protein transmembrane domain-like"/>
    <property type="match status" value="1"/>
</dbReference>
<feature type="transmembrane region" description="Helical" evidence="7">
    <location>
        <begin position="80"/>
        <end position="99"/>
    </location>
</feature>
<dbReference type="NCBIfam" id="TIGR01297">
    <property type="entry name" value="CDF"/>
    <property type="match status" value="1"/>
</dbReference>
<evidence type="ECO:0000256" key="7">
    <source>
        <dbReference type="SAM" id="Phobius"/>
    </source>
</evidence>
<dbReference type="InterPro" id="IPR036837">
    <property type="entry name" value="Cation_efflux_CTD_sf"/>
</dbReference>
<name>A0ABN1M8M9_9FIRM</name>
<evidence type="ECO:0000313" key="10">
    <source>
        <dbReference type="EMBL" id="GAA0865541.1"/>
    </source>
</evidence>
<feature type="transmembrane region" description="Helical" evidence="7">
    <location>
        <begin position="12"/>
        <end position="34"/>
    </location>
</feature>
<comment type="subcellular location">
    <subcellularLocation>
        <location evidence="1">Membrane</location>
        <topology evidence="1">Multi-pass membrane protein</topology>
    </subcellularLocation>
</comment>
<dbReference type="InterPro" id="IPR027470">
    <property type="entry name" value="Cation_efflux_CTD"/>
</dbReference>
<dbReference type="InterPro" id="IPR002524">
    <property type="entry name" value="Cation_efflux"/>
</dbReference>
<accession>A0ABN1M8M9</accession>
<evidence type="ECO:0000259" key="9">
    <source>
        <dbReference type="Pfam" id="PF16916"/>
    </source>
</evidence>
<comment type="similarity">
    <text evidence="2">Belongs to the cation diffusion facilitator (CDF) transporter (TC 2.A.4) family.</text>
</comment>
<feature type="transmembrane region" description="Helical" evidence="7">
    <location>
        <begin position="158"/>
        <end position="179"/>
    </location>
</feature>
<dbReference type="Pfam" id="PF16916">
    <property type="entry name" value="ZT_dimer"/>
    <property type="match status" value="1"/>
</dbReference>
<gene>
    <name evidence="10" type="ORF">GCM10008917_23400</name>
</gene>
<comment type="caution">
    <text evidence="10">The sequence shown here is derived from an EMBL/GenBank/DDBJ whole genome shotgun (WGS) entry which is preliminary data.</text>
</comment>
<evidence type="ECO:0000256" key="1">
    <source>
        <dbReference type="ARBA" id="ARBA00004141"/>
    </source>
</evidence>
<dbReference type="RefSeq" id="WP_346046216.1">
    <property type="nucleotide sequence ID" value="NZ_BAAACP010000016.1"/>
</dbReference>
<evidence type="ECO:0000313" key="11">
    <source>
        <dbReference type="Proteomes" id="UP001400965"/>
    </source>
</evidence>
<evidence type="ECO:0000256" key="2">
    <source>
        <dbReference type="ARBA" id="ARBA00008114"/>
    </source>
</evidence>
<dbReference type="Gene3D" id="1.20.1510.10">
    <property type="entry name" value="Cation efflux protein transmembrane domain"/>
    <property type="match status" value="1"/>
</dbReference>
<evidence type="ECO:0000259" key="8">
    <source>
        <dbReference type="Pfam" id="PF01545"/>
    </source>
</evidence>
<protein>
    <submittedName>
        <fullName evidence="10">Cation diffusion facilitator family transporter</fullName>
    </submittedName>
</protein>
<dbReference type="InterPro" id="IPR058533">
    <property type="entry name" value="Cation_efflux_TM"/>
</dbReference>
<dbReference type="Gene3D" id="3.30.70.1350">
    <property type="entry name" value="Cation efflux protein, cytoplasmic domain"/>
    <property type="match status" value="1"/>
</dbReference>
<dbReference type="Proteomes" id="UP001400965">
    <property type="component" value="Unassembled WGS sequence"/>
</dbReference>
<dbReference type="PANTHER" id="PTHR43840:SF15">
    <property type="entry name" value="MITOCHONDRIAL METAL TRANSPORTER 1-RELATED"/>
    <property type="match status" value="1"/>
</dbReference>
<reference evidence="10 11" key="1">
    <citation type="journal article" date="2019" name="Int. J. Syst. Evol. Microbiol.">
        <title>The Global Catalogue of Microorganisms (GCM) 10K type strain sequencing project: providing services to taxonomists for standard genome sequencing and annotation.</title>
        <authorList>
            <consortium name="The Broad Institute Genomics Platform"/>
            <consortium name="The Broad Institute Genome Sequencing Center for Infectious Disease"/>
            <person name="Wu L."/>
            <person name="Ma J."/>
        </authorList>
    </citation>
    <scope>NUCLEOTIDE SEQUENCE [LARGE SCALE GENOMIC DNA]</scope>
    <source>
        <strain evidence="10 11">JCM 6486</strain>
    </source>
</reference>
<feature type="transmembrane region" description="Helical" evidence="7">
    <location>
        <begin position="119"/>
        <end position="137"/>
    </location>
</feature>
<organism evidence="10 11">
    <name type="scientific">Paraclostridium tenue</name>
    <dbReference type="NCBI Taxonomy" id="1737"/>
    <lineage>
        <taxon>Bacteria</taxon>
        <taxon>Bacillati</taxon>
        <taxon>Bacillota</taxon>
        <taxon>Clostridia</taxon>
        <taxon>Peptostreptococcales</taxon>
        <taxon>Peptostreptococcaceae</taxon>
        <taxon>Paraclostridium</taxon>
    </lineage>
</organism>
<dbReference type="PANTHER" id="PTHR43840">
    <property type="entry name" value="MITOCHONDRIAL METAL TRANSPORTER 1-RELATED"/>
    <property type="match status" value="1"/>
</dbReference>
<feature type="domain" description="Cation efflux protein cytoplasmic" evidence="9">
    <location>
        <begin position="213"/>
        <end position="287"/>
    </location>
</feature>
<keyword evidence="4 7" id="KW-0812">Transmembrane</keyword>
<feature type="domain" description="Cation efflux protein transmembrane" evidence="8">
    <location>
        <begin position="13"/>
        <end position="207"/>
    </location>
</feature>
<keyword evidence="3" id="KW-0813">Transport</keyword>
<evidence type="ECO:0000256" key="5">
    <source>
        <dbReference type="ARBA" id="ARBA00022989"/>
    </source>
</evidence>
<evidence type="ECO:0000256" key="3">
    <source>
        <dbReference type="ARBA" id="ARBA00022448"/>
    </source>
</evidence>